<dbReference type="InterPro" id="IPR000873">
    <property type="entry name" value="AMP-dep_synth/lig_dom"/>
</dbReference>
<feature type="domain" description="Carrier" evidence="3">
    <location>
        <begin position="524"/>
        <end position="599"/>
    </location>
</feature>
<dbReference type="Gene3D" id="3.40.50.12780">
    <property type="entry name" value="N-terminal domain of ligase-like"/>
    <property type="match status" value="1"/>
</dbReference>
<dbReference type="SMART" id="SM00823">
    <property type="entry name" value="PKS_PP"/>
    <property type="match status" value="1"/>
</dbReference>
<dbReference type="Pfam" id="PF00550">
    <property type="entry name" value="PP-binding"/>
    <property type="match status" value="1"/>
</dbReference>
<keyword evidence="5" id="KW-1185">Reference proteome</keyword>
<dbReference type="PROSITE" id="PS00455">
    <property type="entry name" value="AMP_BINDING"/>
    <property type="match status" value="1"/>
</dbReference>
<dbReference type="PROSITE" id="PS50075">
    <property type="entry name" value="CARRIER"/>
    <property type="match status" value="1"/>
</dbReference>
<dbReference type="InterPro" id="IPR010071">
    <property type="entry name" value="AA_adenyl_dom"/>
</dbReference>
<dbReference type="InterPro" id="IPR025110">
    <property type="entry name" value="AMP-bd_C"/>
</dbReference>
<evidence type="ECO:0000259" key="3">
    <source>
        <dbReference type="PROSITE" id="PS50075"/>
    </source>
</evidence>
<protein>
    <submittedName>
        <fullName evidence="4">Amino acid adenylation domain-containing protein</fullName>
    </submittedName>
</protein>
<dbReference type="NCBIfam" id="TIGR01733">
    <property type="entry name" value="AA-adenyl-dom"/>
    <property type="match status" value="1"/>
</dbReference>
<evidence type="ECO:0000256" key="2">
    <source>
        <dbReference type="ARBA" id="ARBA00022553"/>
    </source>
</evidence>
<dbReference type="Proteomes" id="UP001057702">
    <property type="component" value="Unassembled WGS sequence"/>
</dbReference>
<dbReference type="InterPro" id="IPR009081">
    <property type="entry name" value="PP-bd_ACP"/>
</dbReference>
<dbReference type="InterPro" id="IPR045851">
    <property type="entry name" value="AMP-bd_C_sf"/>
</dbReference>
<name>A0ABT1PTV2_9ACTN</name>
<proteinExistence type="predicted"/>
<evidence type="ECO:0000313" key="4">
    <source>
        <dbReference type="EMBL" id="MCQ4081106.1"/>
    </source>
</evidence>
<accession>A0ABT1PTV2</accession>
<evidence type="ECO:0000256" key="1">
    <source>
        <dbReference type="ARBA" id="ARBA00022450"/>
    </source>
</evidence>
<comment type="caution">
    <text evidence="4">The sequence shown here is derived from an EMBL/GenBank/DDBJ whole genome shotgun (WGS) entry which is preliminary data.</text>
</comment>
<dbReference type="InterPro" id="IPR020845">
    <property type="entry name" value="AMP-binding_CS"/>
</dbReference>
<dbReference type="InterPro" id="IPR042099">
    <property type="entry name" value="ANL_N_sf"/>
</dbReference>
<dbReference type="Pfam" id="PF00501">
    <property type="entry name" value="AMP-binding"/>
    <property type="match status" value="1"/>
</dbReference>
<dbReference type="RefSeq" id="WP_255920012.1">
    <property type="nucleotide sequence ID" value="NZ_JANFNG010000006.1"/>
</dbReference>
<keyword evidence="1" id="KW-0596">Phosphopantetheine</keyword>
<dbReference type="Pfam" id="PF13193">
    <property type="entry name" value="AMP-binding_C"/>
    <property type="match status" value="1"/>
</dbReference>
<dbReference type="PANTHER" id="PTHR45527">
    <property type="entry name" value="NONRIBOSOMAL PEPTIDE SYNTHETASE"/>
    <property type="match status" value="1"/>
</dbReference>
<dbReference type="PANTHER" id="PTHR45527:SF1">
    <property type="entry name" value="FATTY ACID SYNTHASE"/>
    <property type="match status" value="1"/>
</dbReference>
<dbReference type="SUPFAM" id="SSF47336">
    <property type="entry name" value="ACP-like"/>
    <property type="match status" value="1"/>
</dbReference>
<gene>
    <name evidence="4" type="ORF">NGB36_10955</name>
</gene>
<sequence length="601" mass="64401">MTDLAVATDTLHSWFSRQAATSPEATALTAGGTSMSYAELHDLAGCIAGRLAAAGVRPGDLVPVFVARRQVVPAVLGVLMAGAAYVPLDPRYPDARLESLIERVAPRVLLTDEELAGRAGKWHPGPLVFAGETSDRDCPAASVKVEPDDLAYVMFTSGSTGTPKGVQITHRNVTRLMTATADLYGPDSDDVWTMLHSYAFDFSVWEMWGALLFGGRLVVVDDDKARTPDELLHLIDREGVTVLSQTPSALAALATADEGRPARLDRLRLIILGGERLDPASLGGWFGRRGDEHPRVVNMYGITETTVHVTHRRITAKDAAADTGSPIGVPLSDLAVSLRDEDGAPTPVGKVGEIWVSGPGLARGYFNDDEATARAFRTASWGPQDQRRTYLSGDLARAGADGQLFYVGRRDQQVKVRGYRVELGEIGAALKAHPDVVDACVVTDTGESVGSRLLAWATVRSGGPDADGLRAFLSDRLPGHMVPNELRILDRMPLTPNGKVDRRALLDQARAVTRGVDPAEAHHSHTDSLEAAVAGIWAGELGVAEVRSADDFFALGGHSLMVMKVVSRTRQELGADVPVRALFEAPRLADFVERVRARSAG</sequence>
<keyword evidence="2" id="KW-0597">Phosphoprotein</keyword>
<organism evidence="4 5">
    <name type="scientific">Streptomyces humicola</name>
    <dbReference type="NCBI Taxonomy" id="2953240"/>
    <lineage>
        <taxon>Bacteria</taxon>
        <taxon>Bacillati</taxon>
        <taxon>Actinomycetota</taxon>
        <taxon>Actinomycetes</taxon>
        <taxon>Kitasatosporales</taxon>
        <taxon>Streptomycetaceae</taxon>
        <taxon>Streptomyces</taxon>
    </lineage>
</organism>
<evidence type="ECO:0000313" key="5">
    <source>
        <dbReference type="Proteomes" id="UP001057702"/>
    </source>
</evidence>
<dbReference type="EMBL" id="JANFNG010000006">
    <property type="protein sequence ID" value="MCQ4081106.1"/>
    <property type="molecule type" value="Genomic_DNA"/>
</dbReference>
<dbReference type="Gene3D" id="3.30.300.30">
    <property type="match status" value="1"/>
</dbReference>
<dbReference type="SUPFAM" id="SSF56801">
    <property type="entry name" value="Acetyl-CoA synthetase-like"/>
    <property type="match status" value="1"/>
</dbReference>
<dbReference type="InterPro" id="IPR020806">
    <property type="entry name" value="PKS_PP-bd"/>
</dbReference>
<dbReference type="InterPro" id="IPR036736">
    <property type="entry name" value="ACP-like_sf"/>
</dbReference>
<reference evidence="4" key="1">
    <citation type="submission" date="2022-06" db="EMBL/GenBank/DDBJ databases">
        <title>Draft genome sequence of Streptomyces sp. RB6PN25 isolated from peat swamp forest in Thailand.</title>
        <authorList>
            <person name="Duangmal K."/>
            <person name="Klaysubun C."/>
        </authorList>
    </citation>
    <scope>NUCLEOTIDE SEQUENCE</scope>
    <source>
        <strain evidence="4">RB6PN25</strain>
    </source>
</reference>
<dbReference type="CDD" id="cd17643">
    <property type="entry name" value="A_NRPS_Cytc1-like"/>
    <property type="match status" value="1"/>
</dbReference>
<dbReference type="Gene3D" id="1.10.1200.10">
    <property type="entry name" value="ACP-like"/>
    <property type="match status" value="1"/>
</dbReference>